<keyword evidence="3 8" id="KW-0808">Transferase</keyword>
<comment type="caution">
    <text evidence="8">The sequence shown here is derived from an EMBL/GenBank/DDBJ whole genome shotgun (WGS) entry which is preliminary data.</text>
</comment>
<dbReference type="EC" id="2.7.11.25" evidence="8"/>
<evidence type="ECO:0000256" key="3">
    <source>
        <dbReference type="ARBA" id="ARBA00022679"/>
    </source>
</evidence>
<dbReference type="PROSITE" id="PS00108">
    <property type="entry name" value="PROTEIN_KINASE_ST"/>
    <property type="match status" value="1"/>
</dbReference>
<dbReference type="SUPFAM" id="SSF56112">
    <property type="entry name" value="Protein kinase-like (PK-like)"/>
    <property type="match status" value="1"/>
</dbReference>
<dbReference type="InterPro" id="IPR050538">
    <property type="entry name" value="MAP_kinase_kinase_kinase"/>
</dbReference>
<evidence type="ECO:0000256" key="4">
    <source>
        <dbReference type="ARBA" id="ARBA00022741"/>
    </source>
</evidence>
<accession>A0AAN8WM91</accession>
<dbReference type="EMBL" id="JAXCGZ010022922">
    <property type="protein sequence ID" value="KAK7021047.1"/>
    <property type="molecule type" value="Genomic_DNA"/>
</dbReference>
<evidence type="ECO:0000256" key="6">
    <source>
        <dbReference type="ARBA" id="ARBA00022840"/>
    </source>
</evidence>
<proteinExistence type="inferred from homology"/>
<keyword evidence="2" id="KW-0723">Serine/threonine-protein kinase</keyword>
<dbReference type="SMART" id="SM00220">
    <property type="entry name" value="S_TKc"/>
    <property type="match status" value="1"/>
</dbReference>
<dbReference type="InterPro" id="IPR000719">
    <property type="entry name" value="Prot_kinase_dom"/>
</dbReference>
<protein>
    <submittedName>
        <fullName evidence="8">Mitogen-activated protein kinase kinase kinase 4</fullName>
        <ecNumber evidence="8">2.7.11.25</ecNumber>
    </submittedName>
</protein>
<organism evidence="8 9">
    <name type="scientific">Halocaridina rubra</name>
    <name type="common">Hawaiian red shrimp</name>
    <dbReference type="NCBI Taxonomy" id="373956"/>
    <lineage>
        <taxon>Eukaryota</taxon>
        <taxon>Metazoa</taxon>
        <taxon>Ecdysozoa</taxon>
        <taxon>Arthropoda</taxon>
        <taxon>Crustacea</taxon>
        <taxon>Multicrustacea</taxon>
        <taxon>Malacostraca</taxon>
        <taxon>Eumalacostraca</taxon>
        <taxon>Eucarida</taxon>
        <taxon>Decapoda</taxon>
        <taxon>Pleocyemata</taxon>
        <taxon>Caridea</taxon>
        <taxon>Atyoidea</taxon>
        <taxon>Atyidae</taxon>
        <taxon>Halocaridina</taxon>
    </lineage>
</organism>
<feature type="domain" description="Protein kinase" evidence="7">
    <location>
        <begin position="1"/>
        <end position="232"/>
    </location>
</feature>
<evidence type="ECO:0000313" key="9">
    <source>
        <dbReference type="Proteomes" id="UP001381693"/>
    </source>
</evidence>
<evidence type="ECO:0000259" key="7">
    <source>
        <dbReference type="PROSITE" id="PS50011"/>
    </source>
</evidence>
<gene>
    <name evidence="8" type="primary">MAP3K4</name>
    <name evidence="8" type="ORF">SK128_007161</name>
</gene>
<dbReference type="PANTHER" id="PTHR48016:SF32">
    <property type="entry name" value="MITOGEN-ACTIVATED PROTEIN KINASE KINASE KINASE 4"/>
    <property type="match status" value="1"/>
</dbReference>
<keyword evidence="6" id="KW-0067">ATP-binding</keyword>
<evidence type="ECO:0000256" key="1">
    <source>
        <dbReference type="ARBA" id="ARBA00006529"/>
    </source>
</evidence>
<dbReference type="Proteomes" id="UP001381693">
    <property type="component" value="Unassembled WGS sequence"/>
</dbReference>
<keyword evidence="9" id="KW-1185">Reference proteome</keyword>
<evidence type="ECO:0000256" key="2">
    <source>
        <dbReference type="ARBA" id="ARBA00022527"/>
    </source>
</evidence>
<dbReference type="PIRSF" id="PIRSF000654">
    <property type="entry name" value="Integrin-linked_kinase"/>
    <property type="match status" value="1"/>
</dbReference>
<dbReference type="PANTHER" id="PTHR48016">
    <property type="entry name" value="MAP KINASE KINASE KINASE SSK2-RELATED-RELATED"/>
    <property type="match status" value="1"/>
</dbReference>
<evidence type="ECO:0000313" key="8">
    <source>
        <dbReference type="EMBL" id="KAK7021047.1"/>
    </source>
</evidence>
<comment type="similarity">
    <text evidence="1">Belongs to the protein kinase superfamily. STE Ser/Thr protein kinase family. MAP kinase kinase kinase subfamily.</text>
</comment>
<sequence>MKVLPLQPNDHRSIRKIADELRIFEGIRHPHLVQCYGVEIHNDEMLMFMEYCDEGTLETLAVSTETGLPEVLVRKFTRQLLEAVHALHERNIVHRDIKGANIFLTEEGNVLKLGDFGCAVRLRGHQTEIGELAGIVGTHAYMAPEIFQSIKGHGRAADIWSLGCVVIEMATGKRPWPEYDSSVQIMFRVGMGQSPTVPSSLSEEGHEFLQLCFIHNSKDRAIASHLLDHTFVKVDMGDDCTSLPLFSNSPFVPYMNLLSNT</sequence>
<dbReference type="InterPro" id="IPR008271">
    <property type="entry name" value="Ser/Thr_kinase_AS"/>
</dbReference>
<dbReference type="GO" id="GO:0004709">
    <property type="term" value="F:MAP kinase kinase kinase activity"/>
    <property type="evidence" value="ECO:0007669"/>
    <property type="project" value="UniProtKB-EC"/>
</dbReference>
<evidence type="ECO:0000256" key="5">
    <source>
        <dbReference type="ARBA" id="ARBA00022777"/>
    </source>
</evidence>
<keyword evidence="4" id="KW-0547">Nucleotide-binding</keyword>
<dbReference type="InterPro" id="IPR011009">
    <property type="entry name" value="Kinase-like_dom_sf"/>
</dbReference>
<dbReference type="PROSITE" id="PS50011">
    <property type="entry name" value="PROTEIN_KINASE_DOM"/>
    <property type="match status" value="1"/>
</dbReference>
<dbReference type="Pfam" id="PF00069">
    <property type="entry name" value="Pkinase"/>
    <property type="match status" value="1"/>
</dbReference>
<dbReference type="GO" id="GO:0005524">
    <property type="term" value="F:ATP binding"/>
    <property type="evidence" value="ECO:0007669"/>
    <property type="project" value="UniProtKB-KW"/>
</dbReference>
<keyword evidence="5 8" id="KW-0418">Kinase</keyword>
<dbReference type="AlphaFoldDB" id="A0AAN8WM91"/>
<dbReference type="Gene3D" id="1.10.510.10">
    <property type="entry name" value="Transferase(Phosphotransferase) domain 1"/>
    <property type="match status" value="1"/>
</dbReference>
<name>A0AAN8WM91_HALRR</name>
<reference evidence="8 9" key="1">
    <citation type="submission" date="2023-11" db="EMBL/GenBank/DDBJ databases">
        <title>Halocaridina rubra genome assembly.</title>
        <authorList>
            <person name="Smith C."/>
        </authorList>
    </citation>
    <scope>NUCLEOTIDE SEQUENCE [LARGE SCALE GENOMIC DNA]</scope>
    <source>
        <strain evidence="8">EP-1</strain>
        <tissue evidence="8">Whole</tissue>
    </source>
</reference>